<evidence type="ECO:0000256" key="6">
    <source>
        <dbReference type="ARBA" id="ARBA00025192"/>
    </source>
</evidence>
<dbReference type="GO" id="GO:0008810">
    <property type="term" value="F:cellulase activity"/>
    <property type="evidence" value="ECO:0007669"/>
    <property type="project" value="UniProtKB-EC"/>
</dbReference>
<dbReference type="PANTHER" id="PTHR34142:SF1">
    <property type="entry name" value="GLYCOSIDE HYDROLASE FAMILY 5 DOMAIN-CONTAINING PROTEIN"/>
    <property type="match status" value="1"/>
</dbReference>
<dbReference type="Proteomes" id="UP000266188">
    <property type="component" value="Unassembled WGS sequence"/>
</dbReference>
<comment type="similarity">
    <text evidence="2 7">Belongs to the glycosyl hydrolase 5 (cellulase A) family.</text>
</comment>
<evidence type="ECO:0000256" key="2">
    <source>
        <dbReference type="ARBA" id="ARBA00005641"/>
    </source>
</evidence>
<evidence type="ECO:0000256" key="7">
    <source>
        <dbReference type="RuleBase" id="RU361153"/>
    </source>
</evidence>
<keyword evidence="8" id="KW-0732">Signal</keyword>
<organism evidence="10 11">
    <name type="scientific">Aspergillus sclerotialis</name>
    <dbReference type="NCBI Taxonomy" id="2070753"/>
    <lineage>
        <taxon>Eukaryota</taxon>
        <taxon>Fungi</taxon>
        <taxon>Dikarya</taxon>
        <taxon>Ascomycota</taxon>
        <taxon>Pezizomycotina</taxon>
        <taxon>Eurotiomycetes</taxon>
        <taxon>Eurotiomycetidae</taxon>
        <taxon>Eurotiales</taxon>
        <taxon>Aspergillaceae</taxon>
        <taxon>Aspergillus</taxon>
        <taxon>Aspergillus subgen. Polypaecilum</taxon>
    </lineage>
</organism>
<comment type="function">
    <text evidence="6">Has endoglucanase activity on substrates containing beta-1,4 glycosidic bonds, like in carboxymethylcellulose (CMC), hydroxyethylcellulose (HEC) and beta-glucan. Involved in the degradation of complex natural cellulosic substrates.</text>
</comment>
<evidence type="ECO:0000256" key="5">
    <source>
        <dbReference type="ARBA" id="ARBA00023295"/>
    </source>
</evidence>
<evidence type="ECO:0000256" key="8">
    <source>
        <dbReference type="SAM" id="SignalP"/>
    </source>
</evidence>
<evidence type="ECO:0000256" key="3">
    <source>
        <dbReference type="ARBA" id="ARBA00012601"/>
    </source>
</evidence>
<dbReference type="PANTHER" id="PTHR34142">
    <property type="entry name" value="ENDO-BETA-1,4-GLUCANASE A"/>
    <property type="match status" value="1"/>
</dbReference>
<comment type="caution">
    <text evidence="10">The sequence shown here is derived from an EMBL/GenBank/DDBJ whole genome shotgun (WGS) entry which is preliminary data.</text>
</comment>
<feature type="chain" id="PRO_5017392474" description="cellulase" evidence="8">
    <location>
        <begin position="20"/>
        <end position="347"/>
    </location>
</feature>
<gene>
    <name evidence="10" type="ORF">PHISCL_06502</name>
</gene>
<dbReference type="EC" id="3.2.1.4" evidence="3"/>
<evidence type="ECO:0000256" key="4">
    <source>
        <dbReference type="ARBA" id="ARBA00022801"/>
    </source>
</evidence>
<evidence type="ECO:0000256" key="1">
    <source>
        <dbReference type="ARBA" id="ARBA00000966"/>
    </source>
</evidence>
<evidence type="ECO:0000313" key="11">
    <source>
        <dbReference type="Proteomes" id="UP000266188"/>
    </source>
</evidence>
<dbReference type="SUPFAM" id="SSF51445">
    <property type="entry name" value="(Trans)glycosidases"/>
    <property type="match status" value="1"/>
</dbReference>
<evidence type="ECO:0000259" key="9">
    <source>
        <dbReference type="Pfam" id="PF00150"/>
    </source>
</evidence>
<comment type="catalytic activity">
    <reaction evidence="1">
        <text>Endohydrolysis of (1-&gt;4)-beta-D-glucosidic linkages in cellulose, lichenin and cereal beta-D-glucans.</text>
        <dbReference type="EC" id="3.2.1.4"/>
    </reaction>
</comment>
<dbReference type="OrthoDB" id="4489960at2759"/>
<dbReference type="GO" id="GO:0009251">
    <property type="term" value="P:glucan catabolic process"/>
    <property type="evidence" value="ECO:0007669"/>
    <property type="project" value="TreeGrafter"/>
</dbReference>
<sequence>MKLTVSFGLLGLGISAVSALDHAGINLIGLAADASILGTAYTSFQSTSCGEEQTNWPYIDPPGLYYAWRDLGFNLYRIPVAWGHIQDGLDGPLNQTTMGELDTIIDRITSDGNTVILDIHNYARYYCAVIGQPALNLPNAPHDVTDDNFTDLWRKLAAHYKNNDNVIFELMNEPWGLSAFRWAETCKKAIHAIHSEAPNHRILVAGPFSATVTSWEARSALALLPLLDEAPKGQIIFDLHQYFDILNGVKAKCLDWGLFWLFFQTVTDTIRKHGAHAMLTEFGGGPNDQCVDLFEHLLQYFEDNSDVWIGWTAWSNNYGDQAILPNKSSEYYTLAKVMKEYAPVKVQ</sequence>
<proteinExistence type="inferred from homology"/>
<feature type="signal peptide" evidence="8">
    <location>
        <begin position="1"/>
        <end position="19"/>
    </location>
</feature>
<keyword evidence="5 7" id="KW-0326">Glycosidase</keyword>
<name>A0A3A2ZID1_9EURO</name>
<feature type="domain" description="Glycoside hydrolase family 5" evidence="9">
    <location>
        <begin position="68"/>
        <end position="317"/>
    </location>
</feature>
<dbReference type="Pfam" id="PF00150">
    <property type="entry name" value="Cellulase"/>
    <property type="match status" value="1"/>
</dbReference>
<protein>
    <recommendedName>
        <fullName evidence="3">cellulase</fullName>
        <ecNumber evidence="3">3.2.1.4</ecNumber>
    </recommendedName>
</protein>
<dbReference type="STRING" id="2070753.A0A3A2ZID1"/>
<keyword evidence="11" id="KW-1185">Reference proteome</keyword>
<dbReference type="InterPro" id="IPR017853">
    <property type="entry name" value="GH"/>
</dbReference>
<keyword evidence="4 7" id="KW-0378">Hydrolase</keyword>
<dbReference type="AlphaFoldDB" id="A0A3A2ZID1"/>
<accession>A0A3A2ZID1</accession>
<evidence type="ECO:0000313" key="10">
    <source>
        <dbReference type="EMBL" id="RJE21157.1"/>
    </source>
</evidence>
<reference evidence="11" key="1">
    <citation type="submission" date="2017-02" db="EMBL/GenBank/DDBJ databases">
        <authorList>
            <person name="Tafer H."/>
            <person name="Lopandic K."/>
        </authorList>
    </citation>
    <scope>NUCLEOTIDE SEQUENCE [LARGE SCALE GENOMIC DNA]</scope>
    <source>
        <strain evidence="11">CBS 366.77</strain>
    </source>
</reference>
<dbReference type="Gene3D" id="3.20.20.80">
    <property type="entry name" value="Glycosidases"/>
    <property type="match status" value="1"/>
</dbReference>
<dbReference type="EMBL" id="MVGC01000248">
    <property type="protein sequence ID" value="RJE21157.1"/>
    <property type="molecule type" value="Genomic_DNA"/>
</dbReference>
<dbReference type="InterPro" id="IPR001547">
    <property type="entry name" value="Glyco_hydro_5"/>
</dbReference>